<dbReference type="Gene3D" id="3.40.50.720">
    <property type="entry name" value="NAD(P)-binding Rossmann-like Domain"/>
    <property type="match status" value="1"/>
</dbReference>
<dbReference type="Proteomes" id="UP001322138">
    <property type="component" value="Unassembled WGS sequence"/>
</dbReference>
<comment type="caution">
    <text evidence="2">The sequence shown here is derived from an EMBL/GenBank/DDBJ whole genome shotgun (WGS) entry which is preliminary data.</text>
</comment>
<dbReference type="InterPro" id="IPR020843">
    <property type="entry name" value="ER"/>
</dbReference>
<dbReference type="InterPro" id="IPR052711">
    <property type="entry name" value="Zinc_ADH-like"/>
</dbReference>
<dbReference type="RefSeq" id="XP_062730595.1">
    <property type="nucleotide sequence ID" value="XM_062879272.1"/>
</dbReference>
<dbReference type="PANTHER" id="PTHR45033:SF1">
    <property type="entry name" value="OXIDOREDUCTASE (EUROFUNG)"/>
    <property type="match status" value="1"/>
</dbReference>
<dbReference type="Gene3D" id="3.90.180.10">
    <property type="entry name" value="Medium-chain alcohol dehydrogenases, catalytic domain"/>
    <property type="match status" value="1"/>
</dbReference>
<feature type="domain" description="Enoyl reductase (ER)" evidence="1">
    <location>
        <begin position="63"/>
        <end position="398"/>
    </location>
</feature>
<gene>
    <name evidence="2" type="ORF">QC761_500120</name>
</gene>
<dbReference type="PANTHER" id="PTHR45033">
    <property type="match status" value="1"/>
</dbReference>
<accession>A0ABR0FEV9</accession>
<dbReference type="SMART" id="SM00829">
    <property type="entry name" value="PKS_ER"/>
    <property type="match status" value="1"/>
</dbReference>
<dbReference type="EMBL" id="JAFFGZ010000007">
    <property type="protein sequence ID" value="KAK4641619.1"/>
    <property type="molecule type" value="Genomic_DNA"/>
</dbReference>
<proteinExistence type="predicted"/>
<organism evidence="2 3">
    <name type="scientific">Podospora bellae-mahoneyi</name>
    <dbReference type="NCBI Taxonomy" id="2093777"/>
    <lineage>
        <taxon>Eukaryota</taxon>
        <taxon>Fungi</taxon>
        <taxon>Dikarya</taxon>
        <taxon>Ascomycota</taxon>
        <taxon>Pezizomycotina</taxon>
        <taxon>Sordariomycetes</taxon>
        <taxon>Sordariomycetidae</taxon>
        <taxon>Sordariales</taxon>
        <taxon>Podosporaceae</taxon>
        <taxon>Podospora</taxon>
    </lineage>
</organism>
<dbReference type="SUPFAM" id="SSF51735">
    <property type="entry name" value="NAD(P)-binding Rossmann-fold domains"/>
    <property type="match status" value="1"/>
</dbReference>
<dbReference type="Pfam" id="PF00107">
    <property type="entry name" value="ADH_zinc_N"/>
    <property type="match status" value="1"/>
</dbReference>
<keyword evidence="3" id="KW-1185">Reference proteome</keyword>
<dbReference type="GeneID" id="87898754"/>
<reference evidence="2 3" key="1">
    <citation type="journal article" date="2023" name="bioRxiv">
        <title>High-quality genome assemblies of four members of thePodospora anserinaspecies complex.</title>
        <authorList>
            <person name="Ament-Velasquez S.L."/>
            <person name="Vogan A.A."/>
            <person name="Wallerman O."/>
            <person name="Hartmann F."/>
            <person name="Gautier V."/>
            <person name="Silar P."/>
            <person name="Giraud T."/>
            <person name="Johannesson H."/>
        </authorList>
    </citation>
    <scope>NUCLEOTIDE SEQUENCE [LARGE SCALE GENOMIC DNA]</scope>
    <source>
        <strain evidence="2 3">CBS 112042</strain>
    </source>
</reference>
<evidence type="ECO:0000313" key="3">
    <source>
        <dbReference type="Proteomes" id="UP001322138"/>
    </source>
</evidence>
<evidence type="ECO:0000259" key="1">
    <source>
        <dbReference type="SMART" id="SM00829"/>
    </source>
</evidence>
<sequence>MMHGNGAWNDRELHKPIVPPGLGFITCITSLHRDKKKPNDTTTATYSTMATNQVTRWVTNQDGIENLTKETIPMPTPAKGEVLVKISAVSLNYRDTEVVNGLYNYYDKPGTPKKPLVPVSDMCGTVVSVGDDNSPWKVGDRVVSTFLQSHLTGQVYPEHLATGLGKPLDGCLQGYRVFENEGLVRAPEYLTDEEASCLPIAGVTAWMAIHGMGVRKGEGETVLLQGTGGVSVAGLQIARAGGMKTIITSSSDEKLEKAKALGADYVINYRTSPDWEKEVMKITGDKGVDVILETGGAGTLYKSLDCVAFGGLISCIGYVSGREDKAGEARVNLNLLALRRTVTLKGIINGPRDRFEEMCQFYEKHQIRPVVDRVFGFEEAAEAMKYLAGGAHFGKVVVRVE</sequence>
<dbReference type="InterPro" id="IPR036291">
    <property type="entry name" value="NAD(P)-bd_dom_sf"/>
</dbReference>
<name>A0ABR0FEV9_9PEZI</name>
<dbReference type="Pfam" id="PF08240">
    <property type="entry name" value="ADH_N"/>
    <property type="match status" value="1"/>
</dbReference>
<dbReference type="InterPro" id="IPR013149">
    <property type="entry name" value="ADH-like_C"/>
</dbReference>
<dbReference type="CDD" id="cd08276">
    <property type="entry name" value="MDR7"/>
    <property type="match status" value="1"/>
</dbReference>
<dbReference type="SUPFAM" id="SSF50129">
    <property type="entry name" value="GroES-like"/>
    <property type="match status" value="1"/>
</dbReference>
<dbReference type="InterPro" id="IPR013154">
    <property type="entry name" value="ADH-like_N"/>
</dbReference>
<protein>
    <recommendedName>
        <fullName evidence="1">Enoyl reductase (ER) domain-containing protein</fullName>
    </recommendedName>
</protein>
<dbReference type="InterPro" id="IPR011032">
    <property type="entry name" value="GroES-like_sf"/>
</dbReference>
<evidence type="ECO:0000313" key="2">
    <source>
        <dbReference type="EMBL" id="KAK4641619.1"/>
    </source>
</evidence>